<evidence type="ECO:0000256" key="3">
    <source>
        <dbReference type="ARBA" id="ARBA00022692"/>
    </source>
</evidence>
<dbReference type="EMBL" id="BARW01036236">
    <property type="protein sequence ID" value="GAJ24976.1"/>
    <property type="molecule type" value="Genomic_DNA"/>
</dbReference>
<dbReference type="GO" id="GO:0008955">
    <property type="term" value="F:peptidoglycan glycosyltransferase activity"/>
    <property type="evidence" value="ECO:0007669"/>
    <property type="project" value="TreeGrafter"/>
</dbReference>
<keyword evidence="6" id="KW-1133">Transmembrane helix</keyword>
<dbReference type="PANTHER" id="PTHR32282:SF27">
    <property type="entry name" value="PENICILLIN-BINDING PROTEIN 1A"/>
    <property type="match status" value="1"/>
</dbReference>
<dbReference type="GO" id="GO:0008658">
    <property type="term" value="F:penicillin binding"/>
    <property type="evidence" value="ECO:0007669"/>
    <property type="project" value="InterPro"/>
</dbReference>
<dbReference type="Gene3D" id="3.40.710.10">
    <property type="entry name" value="DD-peptidase/beta-lactamase superfamily"/>
    <property type="match status" value="1"/>
</dbReference>
<evidence type="ECO:0000256" key="5">
    <source>
        <dbReference type="ARBA" id="ARBA00022984"/>
    </source>
</evidence>
<keyword evidence="8" id="KW-0961">Cell wall biogenesis/degradation</keyword>
<dbReference type="SUPFAM" id="SSF56601">
    <property type="entry name" value="beta-lactamase/transpeptidase-like"/>
    <property type="match status" value="1"/>
</dbReference>
<keyword evidence="1" id="KW-0328">Glycosyltransferase</keyword>
<dbReference type="GO" id="GO:0009252">
    <property type="term" value="P:peptidoglycan biosynthetic process"/>
    <property type="evidence" value="ECO:0007669"/>
    <property type="project" value="UniProtKB-KW"/>
</dbReference>
<keyword evidence="7" id="KW-0472">Membrane</keyword>
<dbReference type="GO" id="GO:0030288">
    <property type="term" value="C:outer membrane-bounded periplasmic space"/>
    <property type="evidence" value="ECO:0007669"/>
    <property type="project" value="TreeGrafter"/>
</dbReference>
<comment type="caution">
    <text evidence="10">The sequence shown here is derived from an EMBL/GenBank/DDBJ whole genome shotgun (WGS) entry which is preliminary data.</text>
</comment>
<dbReference type="InterPro" id="IPR001460">
    <property type="entry name" value="PCN-bd_Tpept"/>
</dbReference>
<evidence type="ECO:0000256" key="6">
    <source>
        <dbReference type="ARBA" id="ARBA00022989"/>
    </source>
</evidence>
<dbReference type="Pfam" id="PF00905">
    <property type="entry name" value="Transpeptidase"/>
    <property type="match status" value="1"/>
</dbReference>
<keyword evidence="2" id="KW-0808">Transferase</keyword>
<keyword evidence="4" id="KW-0133">Cell shape</keyword>
<dbReference type="InterPro" id="IPR050396">
    <property type="entry name" value="Glycosyltr_51/Transpeptidase"/>
</dbReference>
<dbReference type="GO" id="GO:0008360">
    <property type="term" value="P:regulation of cell shape"/>
    <property type="evidence" value="ECO:0007669"/>
    <property type="project" value="UniProtKB-KW"/>
</dbReference>
<feature type="non-terminal residue" evidence="10">
    <location>
        <position position="102"/>
    </location>
</feature>
<protein>
    <recommendedName>
        <fullName evidence="9">Penicillin-binding protein transpeptidase domain-containing protein</fullName>
    </recommendedName>
</protein>
<dbReference type="AlphaFoldDB" id="X1VYZ1"/>
<evidence type="ECO:0000256" key="2">
    <source>
        <dbReference type="ARBA" id="ARBA00022679"/>
    </source>
</evidence>
<evidence type="ECO:0000256" key="4">
    <source>
        <dbReference type="ARBA" id="ARBA00022960"/>
    </source>
</evidence>
<gene>
    <name evidence="10" type="ORF">S12H4_56302</name>
</gene>
<feature type="domain" description="Penicillin-binding protein transpeptidase" evidence="9">
    <location>
        <begin position="24"/>
        <end position="101"/>
    </location>
</feature>
<organism evidence="10">
    <name type="scientific">marine sediment metagenome</name>
    <dbReference type="NCBI Taxonomy" id="412755"/>
    <lineage>
        <taxon>unclassified sequences</taxon>
        <taxon>metagenomes</taxon>
        <taxon>ecological metagenomes</taxon>
    </lineage>
</organism>
<evidence type="ECO:0000259" key="9">
    <source>
        <dbReference type="Pfam" id="PF00905"/>
    </source>
</evidence>
<dbReference type="GO" id="GO:0071555">
    <property type="term" value="P:cell wall organization"/>
    <property type="evidence" value="ECO:0007669"/>
    <property type="project" value="UniProtKB-KW"/>
</dbReference>
<name>X1VYZ1_9ZZZZ</name>
<proteinExistence type="predicted"/>
<dbReference type="PANTHER" id="PTHR32282">
    <property type="entry name" value="BINDING PROTEIN TRANSPEPTIDASE, PUTATIVE-RELATED"/>
    <property type="match status" value="1"/>
</dbReference>
<reference evidence="10" key="1">
    <citation type="journal article" date="2014" name="Front. Microbiol.">
        <title>High frequency of phylogenetically diverse reductive dehalogenase-homologous genes in deep subseafloor sedimentary metagenomes.</title>
        <authorList>
            <person name="Kawai M."/>
            <person name="Futagami T."/>
            <person name="Toyoda A."/>
            <person name="Takaki Y."/>
            <person name="Nishi S."/>
            <person name="Hori S."/>
            <person name="Arai W."/>
            <person name="Tsubouchi T."/>
            <person name="Morono Y."/>
            <person name="Uchiyama I."/>
            <person name="Ito T."/>
            <person name="Fujiyama A."/>
            <person name="Inagaki F."/>
            <person name="Takami H."/>
        </authorList>
    </citation>
    <scope>NUCLEOTIDE SEQUENCE</scope>
    <source>
        <strain evidence="10">Expedition CK06-06</strain>
    </source>
</reference>
<keyword evidence="3" id="KW-0812">Transmembrane</keyword>
<sequence length="102" mass="11008">MLDRIRPTTAASYAEKMGISSPLEKTLSLALGSSVLTPLEITSAYGVLANQGIRTKPYAIIRVEDASGGVLEENFPEEEVVLSAQTAYIMTYLLKEVAERGT</sequence>
<evidence type="ECO:0000256" key="1">
    <source>
        <dbReference type="ARBA" id="ARBA00022676"/>
    </source>
</evidence>
<evidence type="ECO:0000256" key="7">
    <source>
        <dbReference type="ARBA" id="ARBA00023136"/>
    </source>
</evidence>
<keyword evidence="5" id="KW-0573">Peptidoglycan synthesis</keyword>
<evidence type="ECO:0000313" key="10">
    <source>
        <dbReference type="EMBL" id="GAJ24976.1"/>
    </source>
</evidence>
<evidence type="ECO:0000256" key="8">
    <source>
        <dbReference type="ARBA" id="ARBA00023316"/>
    </source>
</evidence>
<dbReference type="InterPro" id="IPR012338">
    <property type="entry name" value="Beta-lactam/transpept-like"/>
</dbReference>
<accession>X1VYZ1</accession>